<keyword evidence="5" id="KW-1185">Reference proteome</keyword>
<evidence type="ECO:0000313" key="4">
    <source>
        <dbReference type="EMBL" id="KAJ2798796.1"/>
    </source>
</evidence>
<feature type="region of interest" description="Disordered" evidence="3">
    <location>
        <begin position="717"/>
        <end position="759"/>
    </location>
</feature>
<feature type="region of interest" description="Disordered" evidence="3">
    <location>
        <begin position="461"/>
        <end position="487"/>
    </location>
</feature>
<dbReference type="InterPro" id="IPR036770">
    <property type="entry name" value="Ankyrin_rpt-contain_sf"/>
</dbReference>
<dbReference type="Proteomes" id="UP001140094">
    <property type="component" value="Unassembled WGS sequence"/>
</dbReference>
<comment type="caution">
    <text evidence="4">The sequence shown here is derived from an EMBL/GenBank/DDBJ whole genome shotgun (WGS) entry which is preliminary data.</text>
</comment>
<gene>
    <name evidence="4" type="primary">SWI6_1</name>
    <name evidence="4" type="ORF">H4R20_004689</name>
</gene>
<reference evidence="4" key="1">
    <citation type="submission" date="2022-07" db="EMBL/GenBank/DDBJ databases">
        <title>Phylogenomic reconstructions and comparative analyses of Kickxellomycotina fungi.</title>
        <authorList>
            <person name="Reynolds N.K."/>
            <person name="Stajich J.E."/>
            <person name="Barry K."/>
            <person name="Grigoriev I.V."/>
            <person name="Crous P."/>
            <person name="Smith M.E."/>
        </authorList>
    </citation>
    <scope>NUCLEOTIDE SEQUENCE</scope>
    <source>
        <strain evidence="4">NRRL 1565</strain>
    </source>
</reference>
<feature type="non-terminal residue" evidence="4">
    <location>
        <position position="1"/>
    </location>
</feature>
<feature type="repeat" description="ANK" evidence="2">
    <location>
        <begin position="320"/>
        <end position="352"/>
    </location>
</feature>
<keyword evidence="1" id="KW-0677">Repeat</keyword>
<dbReference type="Pfam" id="PF00023">
    <property type="entry name" value="Ank"/>
    <property type="match status" value="2"/>
</dbReference>
<dbReference type="InterPro" id="IPR002110">
    <property type="entry name" value="Ankyrin_rpt"/>
</dbReference>
<dbReference type="PROSITE" id="PS50088">
    <property type="entry name" value="ANK_REPEAT"/>
    <property type="match status" value="2"/>
</dbReference>
<evidence type="ECO:0000256" key="2">
    <source>
        <dbReference type="PROSITE-ProRule" id="PRU00023"/>
    </source>
</evidence>
<accession>A0A9W8HU51</accession>
<feature type="region of interest" description="Disordered" evidence="3">
    <location>
        <begin position="227"/>
        <end position="302"/>
    </location>
</feature>
<evidence type="ECO:0000256" key="3">
    <source>
        <dbReference type="SAM" id="MobiDB-lite"/>
    </source>
</evidence>
<proteinExistence type="predicted"/>
<feature type="compositionally biased region" description="Basic and acidic residues" evidence="3">
    <location>
        <begin position="461"/>
        <end position="472"/>
    </location>
</feature>
<organism evidence="4 5">
    <name type="scientific">Coemansia guatemalensis</name>
    <dbReference type="NCBI Taxonomy" id="2761395"/>
    <lineage>
        <taxon>Eukaryota</taxon>
        <taxon>Fungi</taxon>
        <taxon>Fungi incertae sedis</taxon>
        <taxon>Zoopagomycota</taxon>
        <taxon>Kickxellomycotina</taxon>
        <taxon>Kickxellomycetes</taxon>
        <taxon>Kickxellales</taxon>
        <taxon>Kickxellaceae</taxon>
        <taxon>Coemansia</taxon>
    </lineage>
</organism>
<sequence length="759" mass="81334">LYSSPAVSHSVDAAGTLPSSAWRYRIGDEVPSSQTIAEPDAAAFGNDASLKHDRMLLMNIFLNEDAGFIPDWLAYDDDAEAGLTAGSGADGAAKINVDLVIDDQGHTAVHWAAALARIQVLDLLLLHGADARLLNYDGESALVRAVQVTNNYENQTFPDLLELLHDTIPLTDKYNRTVLHHIALSSASDGREKAARYYADCLLSWIVRLAGGYQVDAAEDEAGAALQQKGLTESSQPGSAKPDSLDESTESLPTPTQSSSPNGGQVAQHKAPFGDAQNSSQATEQTERISGDVAASPPATNAGSVPNADFAAFLNLQDVHGNTALNIAARAGDRPMIRLLLNAGASATAANRMGLCPLDFGVDQIALSESESNHSANNLLDDEGLSVPADGTPLVPNINGHGASAVAPDVIASPSPSGRMRARSLLGATPTANGAQMPQTPLRSAVRGANKNLLATLMASRDDASPMRDRSRARNGVVDDEPSSMDDIWSPASAEQRMHKSVLKIQQLMADLDSDFSGEMKNKQDHFDGIKQQLRATSIELARARETIHKLHSKASQLSEIKSRVGYLEETLARETGAVRQAIDTLPSNSKPRQDLEAMLESLLATPESTSTPTDRDTDIDLPHIPGNVFAKQGADDLAQIEQDPIKLREAVERLRIVNQIYARRDVILRERIAVLRRRADVSDRERQYRQIIASCCEITEADVDVWIDKLVSAVGSNEPEASSEPQAAERALDHSRTASLEPSALTNSRRAGADGLAT</sequence>
<dbReference type="EMBL" id="JANBUO010001318">
    <property type="protein sequence ID" value="KAJ2798796.1"/>
    <property type="molecule type" value="Genomic_DNA"/>
</dbReference>
<dbReference type="GO" id="GO:0033309">
    <property type="term" value="C:SBF transcription complex"/>
    <property type="evidence" value="ECO:0007669"/>
    <property type="project" value="TreeGrafter"/>
</dbReference>
<dbReference type="GO" id="GO:0030907">
    <property type="term" value="C:MBF transcription complex"/>
    <property type="evidence" value="ECO:0007669"/>
    <property type="project" value="TreeGrafter"/>
</dbReference>
<feature type="compositionally biased region" description="Polar residues" evidence="3">
    <location>
        <begin position="738"/>
        <end position="750"/>
    </location>
</feature>
<feature type="compositionally biased region" description="Polar residues" evidence="3">
    <location>
        <begin position="229"/>
        <end position="238"/>
    </location>
</feature>
<dbReference type="GO" id="GO:0045944">
    <property type="term" value="P:positive regulation of transcription by RNA polymerase II"/>
    <property type="evidence" value="ECO:0007669"/>
    <property type="project" value="UniProtKB-ARBA"/>
</dbReference>
<dbReference type="AlphaFoldDB" id="A0A9W8HU51"/>
<evidence type="ECO:0000313" key="5">
    <source>
        <dbReference type="Proteomes" id="UP001140094"/>
    </source>
</evidence>
<dbReference type="PANTHER" id="PTHR43828">
    <property type="entry name" value="ASPARAGINASE"/>
    <property type="match status" value="1"/>
</dbReference>
<dbReference type="OrthoDB" id="6718656at2759"/>
<name>A0A9W8HU51_9FUNG</name>
<dbReference type="PANTHER" id="PTHR43828:SF3">
    <property type="entry name" value="CHROMO DOMAIN-CONTAINING PROTEIN"/>
    <property type="match status" value="1"/>
</dbReference>
<protein>
    <submittedName>
        <fullName evidence="4">Transcriptional regulator swi6</fullName>
    </submittedName>
</protein>
<feature type="compositionally biased region" description="Low complexity" evidence="3">
    <location>
        <begin position="719"/>
        <end position="730"/>
    </location>
</feature>
<evidence type="ECO:0000256" key="1">
    <source>
        <dbReference type="ARBA" id="ARBA00022737"/>
    </source>
</evidence>
<keyword evidence="2" id="KW-0040">ANK repeat</keyword>
<dbReference type="SUPFAM" id="SSF48403">
    <property type="entry name" value="Ankyrin repeat"/>
    <property type="match status" value="1"/>
</dbReference>
<feature type="repeat" description="ANK" evidence="2">
    <location>
        <begin position="104"/>
        <end position="136"/>
    </location>
</feature>
<dbReference type="Gene3D" id="1.25.40.20">
    <property type="entry name" value="Ankyrin repeat-containing domain"/>
    <property type="match status" value="1"/>
</dbReference>
<feature type="compositionally biased region" description="Polar residues" evidence="3">
    <location>
        <begin position="250"/>
        <end position="265"/>
    </location>
</feature>
<dbReference type="PROSITE" id="PS50297">
    <property type="entry name" value="ANK_REP_REGION"/>
    <property type="match status" value="2"/>
</dbReference>
<dbReference type="InterPro" id="IPR051642">
    <property type="entry name" value="SWI6-like"/>
</dbReference>
<dbReference type="SMART" id="SM00248">
    <property type="entry name" value="ANK"/>
    <property type="match status" value="2"/>
</dbReference>